<organism evidence="7 8">
    <name type="scientific">Oopsacas minuta</name>
    <dbReference type="NCBI Taxonomy" id="111878"/>
    <lineage>
        <taxon>Eukaryota</taxon>
        <taxon>Metazoa</taxon>
        <taxon>Porifera</taxon>
        <taxon>Hexactinellida</taxon>
        <taxon>Hexasterophora</taxon>
        <taxon>Lyssacinosida</taxon>
        <taxon>Leucopsacidae</taxon>
        <taxon>Oopsacas</taxon>
    </lineage>
</organism>
<evidence type="ECO:0000256" key="5">
    <source>
        <dbReference type="ARBA" id="ARBA00023163"/>
    </source>
</evidence>
<protein>
    <submittedName>
        <fullName evidence="7">Polycomb protein esc-like Protein</fullName>
    </submittedName>
</protein>
<dbReference type="InterPro" id="IPR051243">
    <property type="entry name" value="PcG_WD-repeat"/>
</dbReference>
<reference evidence="7 8" key="1">
    <citation type="journal article" date="2023" name="BMC Biol.">
        <title>The compact genome of the sponge Oopsacas minuta (Hexactinellida) is lacking key metazoan core genes.</title>
        <authorList>
            <person name="Santini S."/>
            <person name="Schenkelaars Q."/>
            <person name="Jourda C."/>
            <person name="Duchesne M."/>
            <person name="Belahbib H."/>
            <person name="Rocher C."/>
            <person name="Selva M."/>
            <person name="Riesgo A."/>
            <person name="Vervoort M."/>
            <person name="Leys S.P."/>
            <person name="Kodjabachian L."/>
            <person name="Le Bivic A."/>
            <person name="Borchiellini C."/>
            <person name="Claverie J.M."/>
            <person name="Renard E."/>
        </authorList>
    </citation>
    <scope>NUCLEOTIDE SEQUENCE [LARGE SCALE GENOMIC DNA]</scope>
    <source>
        <strain evidence="7">SPO-2</strain>
    </source>
</reference>
<comment type="similarity">
    <text evidence="1">Belongs to the WD repeat ESC family.</text>
</comment>
<keyword evidence="8" id="KW-1185">Reference proteome</keyword>
<dbReference type="Gene3D" id="2.130.10.10">
    <property type="entry name" value="YVTN repeat-like/Quinoprotein amine dehydrogenase"/>
    <property type="match status" value="1"/>
</dbReference>
<dbReference type="InterPro" id="IPR019775">
    <property type="entry name" value="WD40_repeat_CS"/>
</dbReference>
<dbReference type="SMART" id="SM00320">
    <property type="entry name" value="WD40"/>
    <property type="match status" value="6"/>
</dbReference>
<feature type="repeat" description="WD" evidence="6">
    <location>
        <begin position="176"/>
        <end position="217"/>
    </location>
</feature>
<evidence type="ECO:0000256" key="1">
    <source>
        <dbReference type="ARBA" id="ARBA00008075"/>
    </source>
</evidence>
<dbReference type="PROSITE" id="PS00678">
    <property type="entry name" value="WD_REPEATS_1"/>
    <property type="match status" value="2"/>
</dbReference>
<keyword evidence="3" id="KW-0677">Repeat</keyword>
<evidence type="ECO:0000313" key="8">
    <source>
        <dbReference type="Proteomes" id="UP001165289"/>
    </source>
</evidence>
<comment type="caution">
    <text evidence="7">The sequence shown here is derived from an EMBL/GenBank/DDBJ whole genome shotgun (WGS) entry which is preliminary data.</text>
</comment>
<dbReference type="Proteomes" id="UP001165289">
    <property type="component" value="Unassembled WGS sequence"/>
</dbReference>
<evidence type="ECO:0000256" key="2">
    <source>
        <dbReference type="ARBA" id="ARBA00022574"/>
    </source>
</evidence>
<feature type="repeat" description="WD" evidence="6">
    <location>
        <begin position="130"/>
        <end position="166"/>
    </location>
</feature>
<evidence type="ECO:0000313" key="7">
    <source>
        <dbReference type="EMBL" id="KAI6649751.1"/>
    </source>
</evidence>
<dbReference type="InterPro" id="IPR036322">
    <property type="entry name" value="WD40_repeat_dom_sf"/>
</dbReference>
<dbReference type="InterPro" id="IPR001680">
    <property type="entry name" value="WD40_rpt"/>
</dbReference>
<keyword evidence="2 6" id="KW-0853">WD repeat</keyword>
<dbReference type="PANTHER" id="PTHR10253">
    <property type="entry name" value="POLYCOMB PROTEIN"/>
    <property type="match status" value="1"/>
</dbReference>
<proteinExistence type="inferred from homology"/>
<dbReference type="PRINTS" id="PR00320">
    <property type="entry name" value="GPROTEINBRPT"/>
</dbReference>
<dbReference type="AlphaFoldDB" id="A0AAV7JMV7"/>
<name>A0AAV7JMV7_9METZ</name>
<evidence type="ECO:0000256" key="3">
    <source>
        <dbReference type="ARBA" id="ARBA00022737"/>
    </source>
</evidence>
<dbReference type="SUPFAM" id="SSF50978">
    <property type="entry name" value="WD40 repeat-like"/>
    <property type="match status" value="1"/>
</dbReference>
<dbReference type="PROSITE" id="PS50082">
    <property type="entry name" value="WD_REPEATS_2"/>
    <property type="match status" value="2"/>
</dbReference>
<keyword evidence="4" id="KW-0805">Transcription regulation</keyword>
<dbReference type="InterPro" id="IPR020472">
    <property type="entry name" value="WD40_PAC1"/>
</dbReference>
<evidence type="ECO:0000256" key="6">
    <source>
        <dbReference type="PROSITE-ProRule" id="PRU00221"/>
    </source>
</evidence>
<dbReference type="Pfam" id="PF00400">
    <property type="entry name" value="WD40"/>
    <property type="match status" value="3"/>
</dbReference>
<sequence length="380" mass="42748">MDSLPTSSASDFELEDVTSSSFALPKFKYTKYIKEDHKKPIYCVQFNNHFGKDNQKILASVGSNRASIYDCTEVGSITPIQVYVDPNSDENFYSCVWTYTSEYESLLAIAGAKACIHILNVTNGKPYRSLLGHGDSINDLKFHTSKPEILFSASKDHSIRIWNIATVVCVAILAGMDGHRDEVLGVDINHDGSLLLSCGMDHAVKIWDLEEETLSEAIHARSYSHSPIDKVKSFNTLNVYSAKFSTRDIHTNYVDCVRWIGELVLSKSCENVIVCWKPDIFKKGSIITEQKALILYTYTVPNSTIWYIRFSMDMDFNILVAGNQIGNVFLYSLRVAKKPRAERLSHPACNSAVRQVCLSPDAKVLIVACDDSTIWRWDKL</sequence>
<dbReference type="EMBL" id="JAKMXF010000318">
    <property type="protein sequence ID" value="KAI6649751.1"/>
    <property type="molecule type" value="Genomic_DNA"/>
</dbReference>
<dbReference type="InterPro" id="IPR015943">
    <property type="entry name" value="WD40/YVTN_repeat-like_dom_sf"/>
</dbReference>
<gene>
    <name evidence="7" type="ORF">LOD99_6540</name>
</gene>
<dbReference type="PROSITE" id="PS50294">
    <property type="entry name" value="WD_REPEATS_REGION"/>
    <property type="match status" value="2"/>
</dbReference>
<keyword evidence="5" id="KW-0804">Transcription</keyword>
<evidence type="ECO:0000256" key="4">
    <source>
        <dbReference type="ARBA" id="ARBA00023015"/>
    </source>
</evidence>
<accession>A0AAV7JMV7</accession>